<dbReference type="PROSITE" id="PS50013">
    <property type="entry name" value="CHROMO_2"/>
    <property type="match status" value="1"/>
</dbReference>
<feature type="compositionally biased region" description="Low complexity" evidence="4">
    <location>
        <begin position="154"/>
        <end position="167"/>
    </location>
</feature>
<feature type="compositionally biased region" description="Basic residues" evidence="4">
    <location>
        <begin position="7"/>
        <end position="27"/>
    </location>
</feature>
<protein>
    <recommendedName>
        <fullName evidence="9">Mannose-1-phosphate guanylyltransferase</fullName>
    </recommendedName>
</protein>
<sequence length="1057" mass="116362">MVSKQTANKRKRTSNALTRNKRRRATRLAHTNASEPHRDHGPASEIFWAARRILKDNGSCYLVEWEGIDPGTGRPYEPTWEPHDFVTPALEAEWEEIIAARSTVTRHTRSQAQSFEEADNRMQSLSGSPGLVTSGQPPTKREPQRQSVSTAFPQQMHQSQHSSSSLSLESQQSACALEDRNSYTCGIILARQNNVNQTISTTTTLEETSGSNQRNPATANGSGYTNKDLSATDPAALGLRHSLHAQSSACIEKVDSVGIMQLPSHPDPIEMLHDAGCKESELPENPSQEGLEPLELARRESQRAHACTLEEKGLPPSALLTTRKPLETQEQQEIQDELEILWAMLSAPADEAVHRELELQAEAEVVSYTKTWKEPVLEKAALVLLQGGTVEEQSQALVSSEQSPGRLSKDCLTHEKAVIQHAPAEPDVSDEPTRLLARSERSISSSSEQSKSNLQNLKSRADALPVLAIDRTPIAPPALSSQLGLRLDTKITAGQTFAKPDVNAPAGGRNAKTCPLPAAAQAVCARHTSEQNSLPETETGGLPAPPALNWSVRDLEVVPDREVQVRIANSMYTIDGEQTAPITRDSFTLRPQSCGEADHDSAFRRYKNSCHTTNHSISPVIDGVDMSPRDPSMGPSSTLERADQFSDEQPVALRPLPEPSATASCGGSPVYQKKLQNMELAQQHMQPPVDYRRYGQRWTTLSHEPPQGDIQLLQHRDACAMRPTYSNTTLVQELHMPIRRTDRSSVEQAVATKPMQCAIRVEPRRNKPFMKRVKTGCGTCRKRKKKCDEAKPECNNCTRTGIICQGYMDKMTLRKNGTSTSLPSLSDPTRMPMDAHQPESRPRGYDLKYILNGEPSLGSSQSIYQDPHASVQSADAVDSGVTVEERRAQSPRFPLSAIPTTAPPKPSLSWHKQAPSLPKTEQQKMLDGEPFMPYSTQLVDDRRQCVAVLHRFNTVDAVPEVGRRMRERYFRVAIEAAWTQPRCGDRLVGGRLGSNAHVATPFHCDYGYNVYISDCCVVGTGVRVGDGAVIRSGSIVVHDIPPNYIACGNPANTYEAN</sequence>
<dbReference type="Pfam" id="PF00172">
    <property type="entry name" value="Zn_clus"/>
    <property type="match status" value="1"/>
</dbReference>
<evidence type="ECO:0000256" key="1">
    <source>
        <dbReference type="ARBA" id="ARBA00007274"/>
    </source>
</evidence>
<evidence type="ECO:0000256" key="3">
    <source>
        <dbReference type="ARBA" id="ARBA00023242"/>
    </source>
</evidence>
<gene>
    <name evidence="7" type="ORF">G6011_00018</name>
</gene>
<dbReference type="InterPro" id="IPR001138">
    <property type="entry name" value="Zn2Cys6_DnaBD"/>
</dbReference>
<feature type="compositionally biased region" description="Polar residues" evidence="4">
    <location>
        <begin position="210"/>
        <end position="227"/>
    </location>
</feature>
<feature type="compositionally biased region" description="Low complexity" evidence="4">
    <location>
        <begin position="442"/>
        <end position="455"/>
    </location>
</feature>
<organism evidence="7 8">
    <name type="scientific">Alternaria panax</name>
    <dbReference type="NCBI Taxonomy" id="48097"/>
    <lineage>
        <taxon>Eukaryota</taxon>
        <taxon>Fungi</taxon>
        <taxon>Dikarya</taxon>
        <taxon>Ascomycota</taxon>
        <taxon>Pezizomycotina</taxon>
        <taxon>Dothideomycetes</taxon>
        <taxon>Pleosporomycetidae</taxon>
        <taxon>Pleosporales</taxon>
        <taxon>Pleosporineae</taxon>
        <taxon>Pleosporaceae</taxon>
        <taxon>Alternaria</taxon>
        <taxon>Alternaria sect. Panax</taxon>
    </lineage>
</organism>
<feature type="compositionally biased region" description="Low complexity" evidence="4">
    <location>
        <begin position="818"/>
        <end position="829"/>
    </location>
</feature>
<dbReference type="SUPFAM" id="SSF51161">
    <property type="entry name" value="Trimeric LpxA-like enzymes"/>
    <property type="match status" value="1"/>
</dbReference>
<proteinExistence type="inferred from homology"/>
<comment type="similarity">
    <text evidence="1">Belongs to the transferase hexapeptide repeat family.</text>
</comment>
<dbReference type="GO" id="GO:0008374">
    <property type="term" value="F:O-acyltransferase activity"/>
    <property type="evidence" value="ECO:0007669"/>
    <property type="project" value="TreeGrafter"/>
</dbReference>
<dbReference type="PROSITE" id="PS00463">
    <property type="entry name" value="ZN2_CY6_FUNGAL_1"/>
    <property type="match status" value="1"/>
</dbReference>
<keyword evidence="2" id="KW-0808">Transferase</keyword>
<reference evidence="7" key="1">
    <citation type="submission" date="2021-07" db="EMBL/GenBank/DDBJ databases">
        <title>Genome Resource of American Ginseng Black Spot Pathogen Alternaria panax.</title>
        <authorList>
            <person name="Qiu C."/>
            <person name="Wang W."/>
            <person name="Liu Z."/>
        </authorList>
    </citation>
    <scope>NUCLEOTIDE SEQUENCE</scope>
    <source>
        <strain evidence="7">BNCC115425</strain>
    </source>
</reference>
<feature type="region of interest" description="Disordered" evidence="4">
    <location>
        <begin position="527"/>
        <end position="547"/>
    </location>
</feature>
<dbReference type="AlphaFoldDB" id="A0AAD4F8A7"/>
<evidence type="ECO:0008006" key="9">
    <source>
        <dbReference type="Google" id="ProtNLM"/>
    </source>
</evidence>
<dbReference type="Pfam" id="PF12464">
    <property type="entry name" value="Mac"/>
    <property type="match status" value="1"/>
</dbReference>
<feature type="region of interest" description="Disordered" evidence="4">
    <location>
        <begin position="619"/>
        <end position="647"/>
    </location>
</feature>
<feature type="region of interest" description="Disordered" evidence="4">
    <location>
        <begin position="1"/>
        <end position="41"/>
    </location>
</feature>
<dbReference type="InterPro" id="IPR011004">
    <property type="entry name" value="Trimer_LpxA-like_sf"/>
</dbReference>
<dbReference type="InterPro" id="IPR000953">
    <property type="entry name" value="Chromo/chromo_shadow_dom"/>
</dbReference>
<dbReference type="PANTHER" id="PTHR23416">
    <property type="entry name" value="SIALIC ACID SYNTHASE-RELATED"/>
    <property type="match status" value="1"/>
</dbReference>
<evidence type="ECO:0000313" key="8">
    <source>
        <dbReference type="Proteomes" id="UP001199106"/>
    </source>
</evidence>
<comment type="caution">
    <text evidence="7">The sequence shown here is derived from an EMBL/GenBank/DDBJ whole genome shotgun (WGS) entry which is preliminary data.</text>
</comment>
<keyword evidence="8" id="KW-1185">Reference proteome</keyword>
<dbReference type="GO" id="GO:0000981">
    <property type="term" value="F:DNA-binding transcription factor activity, RNA polymerase II-specific"/>
    <property type="evidence" value="ECO:0007669"/>
    <property type="project" value="InterPro"/>
</dbReference>
<dbReference type="InterPro" id="IPR036864">
    <property type="entry name" value="Zn2-C6_fun-type_DNA-bd_sf"/>
</dbReference>
<feature type="region of interest" description="Disordered" evidence="4">
    <location>
        <begin position="816"/>
        <end position="842"/>
    </location>
</feature>
<dbReference type="InterPro" id="IPR024688">
    <property type="entry name" value="Mac_dom"/>
</dbReference>
<dbReference type="PROSITE" id="PS50048">
    <property type="entry name" value="ZN2_CY6_FUNGAL_2"/>
    <property type="match status" value="1"/>
</dbReference>
<dbReference type="EMBL" id="JAANER010000012">
    <property type="protein sequence ID" value="KAG9185027.1"/>
    <property type="molecule type" value="Genomic_DNA"/>
</dbReference>
<dbReference type="GO" id="GO:0016407">
    <property type="term" value="F:acetyltransferase activity"/>
    <property type="evidence" value="ECO:0007669"/>
    <property type="project" value="InterPro"/>
</dbReference>
<dbReference type="Proteomes" id="UP001199106">
    <property type="component" value="Unassembled WGS sequence"/>
</dbReference>
<feature type="region of interest" description="Disordered" evidence="4">
    <location>
        <begin position="894"/>
        <end position="913"/>
    </location>
</feature>
<feature type="region of interest" description="Disordered" evidence="4">
    <location>
        <begin position="108"/>
        <end position="167"/>
    </location>
</feature>
<evidence type="ECO:0000256" key="4">
    <source>
        <dbReference type="SAM" id="MobiDB-lite"/>
    </source>
</evidence>
<keyword evidence="3" id="KW-0539">Nucleus</keyword>
<dbReference type="Gene3D" id="2.160.10.10">
    <property type="entry name" value="Hexapeptide repeat proteins"/>
    <property type="match status" value="1"/>
</dbReference>
<dbReference type="InterPro" id="IPR051159">
    <property type="entry name" value="Hexapeptide_acetyltransf"/>
</dbReference>
<feature type="region of interest" description="Disordered" evidence="4">
    <location>
        <begin position="203"/>
        <end position="227"/>
    </location>
</feature>
<evidence type="ECO:0000256" key="2">
    <source>
        <dbReference type="ARBA" id="ARBA00022679"/>
    </source>
</evidence>
<feature type="compositionally biased region" description="Basic and acidic residues" evidence="4">
    <location>
        <begin position="431"/>
        <end position="441"/>
    </location>
</feature>
<accession>A0AAD4F8A7</accession>
<evidence type="ECO:0000259" key="6">
    <source>
        <dbReference type="PROSITE" id="PS50048"/>
    </source>
</evidence>
<evidence type="ECO:0000313" key="7">
    <source>
        <dbReference type="EMBL" id="KAG9185027.1"/>
    </source>
</evidence>
<dbReference type="SMART" id="SM00066">
    <property type="entry name" value="GAL4"/>
    <property type="match status" value="1"/>
</dbReference>
<dbReference type="GO" id="GO:0008270">
    <property type="term" value="F:zinc ion binding"/>
    <property type="evidence" value="ECO:0007669"/>
    <property type="project" value="InterPro"/>
</dbReference>
<feature type="region of interest" description="Disordered" evidence="4">
    <location>
        <begin position="419"/>
        <end position="455"/>
    </location>
</feature>
<evidence type="ECO:0000259" key="5">
    <source>
        <dbReference type="PROSITE" id="PS50013"/>
    </source>
</evidence>
<name>A0AAD4F8A7_9PLEO</name>
<dbReference type="CDD" id="cd00067">
    <property type="entry name" value="GAL4"/>
    <property type="match status" value="1"/>
</dbReference>
<dbReference type="Gene3D" id="4.10.240.10">
    <property type="entry name" value="Zn(2)-C6 fungal-type DNA-binding domain"/>
    <property type="match status" value="1"/>
</dbReference>
<feature type="domain" description="Zn(2)-C6 fungal-type" evidence="6">
    <location>
        <begin position="776"/>
        <end position="804"/>
    </location>
</feature>
<feature type="domain" description="Chromo" evidence="5">
    <location>
        <begin position="48"/>
        <end position="82"/>
    </location>
</feature>
<dbReference type="PANTHER" id="PTHR23416:SF76">
    <property type="entry name" value="ZN(II)2CYS6 TRANSCRIPTION FACTOR (EUROFUNG)"/>
    <property type="match status" value="1"/>
</dbReference>
<feature type="compositionally biased region" description="Polar residues" evidence="4">
    <location>
        <begin position="121"/>
        <end position="137"/>
    </location>
</feature>
<dbReference type="SUPFAM" id="SSF57701">
    <property type="entry name" value="Zn2/Cys6 DNA-binding domain"/>
    <property type="match status" value="1"/>
</dbReference>